<dbReference type="GO" id="GO:0004252">
    <property type="term" value="F:serine-type endopeptidase activity"/>
    <property type="evidence" value="ECO:0007669"/>
    <property type="project" value="InterPro"/>
</dbReference>
<keyword evidence="12" id="KW-1185">Reference proteome</keyword>
<keyword evidence="1 9" id="KW-0645">Protease</keyword>
<dbReference type="PANTHER" id="PTHR24252">
    <property type="entry name" value="ACROSIN-RELATED"/>
    <property type="match status" value="1"/>
</dbReference>
<evidence type="ECO:0000256" key="4">
    <source>
        <dbReference type="ARBA" id="ARBA00022825"/>
    </source>
</evidence>
<keyword evidence="2" id="KW-0732">Signal</keyword>
<dbReference type="PROSITE" id="PS50240">
    <property type="entry name" value="TRYPSIN_DOM"/>
    <property type="match status" value="1"/>
</dbReference>
<dbReference type="GO" id="GO:0006508">
    <property type="term" value="P:proteolysis"/>
    <property type="evidence" value="ECO:0007669"/>
    <property type="project" value="UniProtKB-KW"/>
</dbReference>
<organism evidence="11 12">
    <name type="scientific">Toxostoma redivivum</name>
    <name type="common">California thrasher</name>
    <dbReference type="NCBI Taxonomy" id="99882"/>
    <lineage>
        <taxon>Eukaryota</taxon>
        <taxon>Metazoa</taxon>
        <taxon>Chordata</taxon>
        <taxon>Craniata</taxon>
        <taxon>Vertebrata</taxon>
        <taxon>Euteleostomi</taxon>
        <taxon>Archelosauria</taxon>
        <taxon>Archosauria</taxon>
        <taxon>Dinosauria</taxon>
        <taxon>Saurischia</taxon>
        <taxon>Theropoda</taxon>
        <taxon>Coelurosauria</taxon>
        <taxon>Aves</taxon>
        <taxon>Neognathae</taxon>
        <taxon>Neoaves</taxon>
        <taxon>Telluraves</taxon>
        <taxon>Australaves</taxon>
        <taxon>Passeriformes</taxon>
        <taxon>Mimidae</taxon>
        <taxon>Toxostoma</taxon>
    </lineage>
</organism>
<accession>A0A7K5INQ8</accession>
<dbReference type="PROSITE" id="PS00135">
    <property type="entry name" value="TRYPSIN_SER"/>
    <property type="match status" value="1"/>
</dbReference>
<dbReference type="InterPro" id="IPR033116">
    <property type="entry name" value="TRYPSIN_SER"/>
</dbReference>
<comment type="function">
    <text evidence="7">Serine protease required during eye development.</text>
</comment>
<evidence type="ECO:0000313" key="11">
    <source>
        <dbReference type="EMBL" id="NWS83310.1"/>
    </source>
</evidence>
<dbReference type="AlphaFoldDB" id="A0A7K5INQ8"/>
<dbReference type="Gene3D" id="2.40.10.10">
    <property type="entry name" value="Trypsin-like serine proteases"/>
    <property type="match status" value="1"/>
</dbReference>
<feature type="domain" description="Peptidase S1" evidence="10">
    <location>
        <begin position="101"/>
        <end position="335"/>
    </location>
</feature>
<dbReference type="PRINTS" id="PR00722">
    <property type="entry name" value="CHYMOTRYPSIN"/>
</dbReference>
<gene>
    <name evidence="11" type="primary">Prss56</name>
    <name evidence="11" type="ORF">TOXRED_R07481</name>
</gene>
<dbReference type="SMART" id="SM00020">
    <property type="entry name" value="Tryp_SPc"/>
    <property type="match status" value="1"/>
</dbReference>
<dbReference type="InterPro" id="IPR001254">
    <property type="entry name" value="Trypsin_dom"/>
</dbReference>
<dbReference type="GO" id="GO:0043010">
    <property type="term" value="P:camera-type eye development"/>
    <property type="evidence" value="ECO:0007669"/>
    <property type="project" value="UniProtKB-ARBA"/>
</dbReference>
<dbReference type="InterPro" id="IPR018114">
    <property type="entry name" value="TRYPSIN_HIS"/>
</dbReference>
<evidence type="ECO:0000256" key="8">
    <source>
        <dbReference type="ARBA" id="ARBA00073729"/>
    </source>
</evidence>
<sequence>LLLLLLQLAGGAPLGQRLYPMPASILQALSSRGTLVLEAALRSALLALERALSEQQRQQGACGLCAPCLFPPCTNITSHCPRSCGRRGVPQANATAPRGRIMGGSVAPRGAWPWLVSVRLHGELMCGGVLVGRSWVLTAAHCFGGNRNELAWTVVVGDHELGKPGAGKRAVPVRRILPHPKFNPKTFHGDLALLELAVPLAPSPTVSPVCLPSGPAEPSPGTPCYIAGWGSLYEEGPAADVVMEAQVPLLSQETCRGALGKDLLTSAMFCAGYLSGGIDSCQGDSGGPLACEDPTSHHFVLYGITSWGDGCGERGKPGVYTRVTAFTDWLSLQMESAPGSREPSCFDLLALAQLPPEQQSLERDRLCAFYAGSCRAPQGRATCARLAEETCHARTRRCGQGRVSPSMPTELHSYAQTLVDLLRRAGDFIRNQWHCPPSLSSPHCASRWGGRQLPPFAELFGVVGPQLQDWVEALRTVAGKHGGSMIDVSSMSLLPVPGVVPCPGLNESAVRVDAVRDLYAWVLQVPEADLAMTFQEILVDLGSKNTKGLYRAQVRATVGGRPTAFTGLVGLESDSLARSMPGLVALALEALKT</sequence>
<name>A0A7K5INQ8_TOXRE</name>
<evidence type="ECO:0000256" key="3">
    <source>
        <dbReference type="ARBA" id="ARBA00022801"/>
    </source>
</evidence>
<evidence type="ECO:0000259" key="10">
    <source>
        <dbReference type="PROSITE" id="PS50240"/>
    </source>
</evidence>
<dbReference type="InterPro" id="IPR001314">
    <property type="entry name" value="Peptidase_S1A"/>
</dbReference>
<dbReference type="CDD" id="cd00190">
    <property type="entry name" value="Tryp_SPc"/>
    <property type="match status" value="1"/>
</dbReference>
<dbReference type="PANTHER" id="PTHR24252:SF10">
    <property type="entry name" value="SERINE PROTEASE 56"/>
    <property type="match status" value="1"/>
</dbReference>
<keyword evidence="3 9" id="KW-0378">Hydrolase</keyword>
<dbReference type="Pfam" id="PF00089">
    <property type="entry name" value="Trypsin"/>
    <property type="match status" value="1"/>
</dbReference>
<keyword evidence="4 9" id="KW-0720">Serine protease</keyword>
<evidence type="ECO:0000256" key="7">
    <source>
        <dbReference type="ARBA" id="ARBA00060315"/>
    </source>
</evidence>
<dbReference type="InterPro" id="IPR043504">
    <property type="entry name" value="Peptidase_S1_PA_chymotrypsin"/>
</dbReference>
<dbReference type="EMBL" id="VXBI01004374">
    <property type="protein sequence ID" value="NWS83310.1"/>
    <property type="molecule type" value="Genomic_DNA"/>
</dbReference>
<dbReference type="InterPro" id="IPR009003">
    <property type="entry name" value="Peptidase_S1_PA"/>
</dbReference>
<keyword evidence="5" id="KW-1015">Disulfide bond</keyword>
<comment type="caution">
    <text evidence="11">The sequence shown here is derived from an EMBL/GenBank/DDBJ whole genome shotgun (WGS) entry which is preliminary data.</text>
</comment>
<evidence type="ECO:0000256" key="2">
    <source>
        <dbReference type="ARBA" id="ARBA00022729"/>
    </source>
</evidence>
<dbReference type="PROSITE" id="PS00134">
    <property type="entry name" value="TRYPSIN_HIS"/>
    <property type="match status" value="1"/>
</dbReference>
<dbReference type="SUPFAM" id="SSF50494">
    <property type="entry name" value="Trypsin-like serine proteases"/>
    <property type="match status" value="1"/>
</dbReference>
<keyword evidence="6" id="KW-0325">Glycoprotein</keyword>
<evidence type="ECO:0000256" key="9">
    <source>
        <dbReference type="RuleBase" id="RU363034"/>
    </source>
</evidence>
<proteinExistence type="predicted"/>
<evidence type="ECO:0000256" key="5">
    <source>
        <dbReference type="ARBA" id="ARBA00023157"/>
    </source>
</evidence>
<dbReference type="FunFam" id="2.40.10.10:FF:000081">
    <property type="entry name" value="Serine protease 56"/>
    <property type="match status" value="1"/>
</dbReference>
<feature type="non-terminal residue" evidence="11">
    <location>
        <position position="593"/>
    </location>
</feature>
<protein>
    <recommendedName>
        <fullName evidence="8">Serine protease 56</fullName>
    </recommendedName>
</protein>
<reference evidence="11 12" key="1">
    <citation type="submission" date="2019-09" db="EMBL/GenBank/DDBJ databases">
        <title>Bird 10,000 Genomes (B10K) Project - Family phase.</title>
        <authorList>
            <person name="Zhang G."/>
        </authorList>
    </citation>
    <scope>NUCLEOTIDE SEQUENCE [LARGE SCALE GENOMIC DNA]</scope>
    <source>
        <strain evidence="11">B10K-DU-002-15</strain>
        <tissue evidence="11">Muscle</tissue>
    </source>
</reference>
<evidence type="ECO:0000256" key="6">
    <source>
        <dbReference type="ARBA" id="ARBA00023180"/>
    </source>
</evidence>
<feature type="non-terminal residue" evidence="11">
    <location>
        <position position="1"/>
    </location>
</feature>
<evidence type="ECO:0000256" key="1">
    <source>
        <dbReference type="ARBA" id="ARBA00022670"/>
    </source>
</evidence>
<dbReference type="Proteomes" id="UP000523146">
    <property type="component" value="Unassembled WGS sequence"/>
</dbReference>
<evidence type="ECO:0000313" key="12">
    <source>
        <dbReference type="Proteomes" id="UP000523146"/>
    </source>
</evidence>